<dbReference type="InterPro" id="IPR024031">
    <property type="entry name" value="MSMEG_5819/OxyR"/>
</dbReference>
<gene>
    <name evidence="4" type="ORF">GCM10020369_50960</name>
</gene>
<evidence type="ECO:0000259" key="3">
    <source>
        <dbReference type="Pfam" id="PF01243"/>
    </source>
</evidence>
<dbReference type="Pfam" id="PF01243">
    <property type="entry name" value="PNPOx_N"/>
    <property type="match status" value="1"/>
</dbReference>
<keyword evidence="1" id="KW-0560">Oxidoreductase</keyword>
<dbReference type="Proteomes" id="UP001501676">
    <property type="component" value="Unassembled WGS sequence"/>
</dbReference>
<dbReference type="Gene3D" id="2.30.110.10">
    <property type="entry name" value="Electron Transport, Fmn-binding Protein, Chain A"/>
    <property type="match status" value="1"/>
</dbReference>
<protein>
    <submittedName>
        <fullName evidence="4">PPOX class F420-dependent oxidoreductase</fullName>
    </submittedName>
</protein>
<sequence>MQGEDMTFTSDERHYLAAQHRGHLATAGPGGAPQVKPVAYFWNAETETIDVGGPKLSRSQKSRNVRTDPRVSFVVDDEAPTPVGPGGQRGRGLEIRGTAVLLTLDDPLLPGFSAEVLRIRPRRIVAWNIDGPGANIRDVTPPTTEARPRP</sequence>
<organism evidence="4 5">
    <name type="scientific">Cryptosporangium minutisporangium</name>
    <dbReference type="NCBI Taxonomy" id="113569"/>
    <lineage>
        <taxon>Bacteria</taxon>
        <taxon>Bacillati</taxon>
        <taxon>Actinomycetota</taxon>
        <taxon>Actinomycetes</taxon>
        <taxon>Cryptosporangiales</taxon>
        <taxon>Cryptosporangiaceae</taxon>
        <taxon>Cryptosporangium</taxon>
    </lineage>
</organism>
<feature type="domain" description="Pyridoxamine 5'-phosphate oxidase N-terminal" evidence="3">
    <location>
        <begin position="14"/>
        <end position="112"/>
    </location>
</feature>
<proteinExistence type="predicted"/>
<dbReference type="EMBL" id="BAAAYN010000034">
    <property type="protein sequence ID" value="GAA3391777.1"/>
    <property type="molecule type" value="Genomic_DNA"/>
</dbReference>
<dbReference type="InterPro" id="IPR011576">
    <property type="entry name" value="Pyridox_Oxase_N"/>
</dbReference>
<accession>A0ABP6T4L5</accession>
<feature type="region of interest" description="Disordered" evidence="2">
    <location>
        <begin position="51"/>
        <end position="92"/>
    </location>
</feature>
<evidence type="ECO:0000313" key="5">
    <source>
        <dbReference type="Proteomes" id="UP001501676"/>
    </source>
</evidence>
<evidence type="ECO:0000256" key="2">
    <source>
        <dbReference type="SAM" id="MobiDB-lite"/>
    </source>
</evidence>
<dbReference type="PANTHER" id="PTHR35176">
    <property type="entry name" value="HEME OXYGENASE HI_0854-RELATED"/>
    <property type="match status" value="1"/>
</dbReference>
<dbReference type="PANTHER" id="PTHR35176:SF6">
    <property type="entry name" value="HEME OXYGENASE HI_0854-RELATED"/>
    <property type="match status" value="1"/>
</dbReference>
<name>A0ABP6T4L5_9ACTN</name>
<dbReference type="InterPro" id="IPR012349">
    <property type="entry name" value="Split_barrel_FMN-bd"/>
</dbReference>
<keyword evidence="5" id="KW-1185">Reference proteome</keyword>
<reference evidence="5" key="1">
    <citation type="journal article" date="2019" name="Int. J. Syst. Evol. Microbiol.">
        <title>The Global Catalogue of Microorganisms (GCM) 10K type strain sequencing project: providing services to taxonomists for standard genome sequencing and annotation.</title>
        <authorList>
            <consortium name="The Broad Institute Genomics Platform"/>
            <consortium name="The Broad Institute Genome Sequencing Center for Infectious Disease"/>
            <person name="Wu L."/>
            <person name="Ma J."/>
        </authorList>
    </citation>
    <scope>NUCLEOTIDE SEQUENCE [LARGE SCALE GENOMIC DNA]</scope>
    <source>
        <strain evidence="5">JCM 9458</strain>
    </source>
</reference>
<evidence type="ECO:0000256" key="1">
    <source>
        <dbReference type="ARBA" id="ARBA00023002"/>
    </source>
</evidence>
<dbReference type="InterPro" id="IPR052019">
    <property type="entry name" value="F420H2_bilvrd_red/Heme_oxyg"/>
</dbReference>
<dbReference type="SUPFAM" id="SSF50475">
    <property type="entry name" value="FMN-binding split barrel"/>
    <property type="match status" value="1"/>
</dbReference>
<evidence type="ECO:0000313" key="4">
    <source>
        <dbReference type="EMBL" id="GAA3391777.1"/>
    </source>
</evidence>
<comment type="caution">
    <text evidence="4">The sequence shown here is derived from an EMBL/GenBank/DDBJ whole genome shotgun (WGS) entry which is preliminary data.</text>
</comment>
<dbReference type="NCBIfam" id="TIGR04023">
    <property type="entry name" value="PPOX_MSMEG_5819"/>
    <property type="match status" value="1"/>
</dbReference>